<evidence type="ECO:0000313" key="3">
    <source>
        <dbReference type="EMBL" id="KAG2988854.1"/>
    </source>
</evidence>
<reference evidence="2" key="2">
    <citation type="submission" date="2018-10" db="EMBL/GenBank/DDBJ databases">
        <title>Effector identification in a new, highly contiguous assembly of the strawberry crown rot pathogen Phytophthora cactorum.</title>
        <authorList>
            <person name="Armitage A.D."/>
            <person name="Nellist C.F."/>
            <person name="Bates H."/>
            <person name="Vickerstaff R.J."/>
            <person name="Harrison R.J."/>
        </authorList>
    </citation>
    <scope>NUCLEOTIDE SEQUENCE</scope>
    <source>
        <strain evidence="2">4040</strain>
        <strain evidence="3">P415</strain>
        <strain evidence="4">P421</strain>
    </source>
</reference>
<accession>A0A329SB16</accession>
<dbReference type="OrthoDB" id="120347at2759"/>
<dbReference type="EMBL" id="RCML01000144">
    <property type="protein sequence ID" value="KAG2988854.1"/>
    <property type="molecule type" value="Genomic_DNA"/>
</dbReference>
<dbReference type="VEuPathDB" id="FungiDB:PC110_g9690"/>
<reference evidence="5 6" key="1">
    <citation type="submission" date="2018-01" db="EMBL/GenBank/DDBJ databases">
        <title>Draft genome of the strawberry crown rot pathogen Phytophthora cactorum.</title>
        <authorList>
            <person name="Armitage A.D."/>
            <person name="Lysoe E."/>
            <person name="Nellist C.F."/>
            <person name="Harrison R.J."/>
            <person name="Brurberg M.B."/>
        </authorList>
    </citation>
    <scope>NUCLEOTIDE SEQUENCE [LARGE SCALE GENOMIC DNA]</scope>
    <source>
        <strain evidence="5 6">10300</strain>
    </source>
</reference>
<feature type="region of interest" description="Disordered" evidence="1">
    <location>
        <begin position="1"/>
        <end position="36"/>
    </location>
</feature>
<dbReference type="Proteomes" id="UP000251314">
    <property type="component" value="Unassembled WGS sequence"/>
</dbReference>
<keyword evidence="6" id="KW-1185">Reference proteome</keyword>
<dbReference type="EMBL" id="RCMV01000116">
    <property type="protein sequence ID" value="KAG3224316.1"/>
    <property type="molecule type" value="Genomic_DNA"/>
</dbReference>
<evidence type="ECO:0000313" key="6">
    <source>
        <dbReference type="Proteomes" id="UP000251314"/>
    </source>
</evidence>
<sequence>MLPVAADRQSGMATNRLLRTDDAADENDEERGFSGLSRLIKPLTQRKAESTFKLYKLEDKKGTLFASNEVVEWGQHLTKFDKKNAGAAMLKALLKRYDDTELARMIESAKSSAKANSQQSCRRRSLRSGRKPISSRVRLPRS</sequence>
<feature type="compositionally biased region" description="Low complexity" evidence="1">
    <location>
        <begin position="108"/>
        <end position="120"/>
    </location>
</feature>
<comment type="caution">
    <text evidence="5">The sequence shown here is derived from an EMBL/GenBank/DDBJ whole genome shotgun (WGS) entry which is preliminary data.</text>
</comment>
<dbReference type="Proteomes" id="UP000697107">
    <property type="component" value="Unassembled WGS sequence"/>
</dbReference>
<dbReference type="AlphaFoldDB" id="A0A329SB16"/>
<protein>
    <submittedName>
        <fullName evidence="5">Uncharacterized protein</fullName>
    </submittedName>
</protein>
<evidence type="ECO:0000313" key="5">
    <source>
        <dbReference type="EMBL" id="RAW33985.1"/>
    </source>
</evidence>
<evidence type="ECO:0000313" key="4">
    <source>
        <dbReference type="EMBL" id="KAG3224316.1"/>
    </source>
</evidence>
<evidence type="ECO:0000313" key="2">
    <source>
        <dbReference type="EMBL" id="KAG2947199.1"/>
    </source>
</evidence>
<feature type="region of interest" description="Disordered" evidence="1">
    <location>
        <begin position="108"/>
        <end position="142"/>
    </location>
</feature>
<proteinExistence type="predicted"/>
<name>A0A329SB16_9STRA</name>
<gene>
    <name evidence="5" type="ORF">PC110_g9690</name>
    <name evidence="2" type="ORF">PC117_g6999</name>
    <name evidence="3" type="ORF">PC118_g6462</name>
    <name evidence="4" type="ORF">PC129_g5023</name>
</gene>
<dbReference type="EMBL" id="MJFZ01000217">
    <property type="protein sequence ID" value="RAW33985.1"/>
    <property type="molecule type" value="Genomic_DNA"/>
</dbReference>
<dbReference type="Proteomes" id="UP000736787">
    <property type="component" value="Unassembled WGS sequence"/>
</dbReference>
<dbReference type="EMBL" id="RCMK01000138">
    <property type="protein sequence ID" value="KAG2947199.1"/>
    <property type="molecule type" value="Genomic_DNA"/>
</dbReference>
<feature type="compositionally biased region" description="Basic residues" evidence="1">
    <location>
        <begin position="121"/>
        <end position="130"/>
    </location>
</feature>
<evidence type="ECO:0000256" key="1">
    <source>
        <dbReference type="SAM" id="MobiDB-lite"/>
    </source>
</evidence>
<organism evidence="5 6">
    <name type="scientific">Phytophthora cactorum</name>
    <dbReference type="NCBI Taxonomy" id="29920"/>
    <lineage>
        <taxon>Eukaryota</taxon>
        <taxon>Sar</taxon>
        <taxon>Stramenopiles</taxon>
        <taxon>Oomycota</taxon>
        <taxon>Peronosporomycetes</taxon>
        <taxon>Peronosporales</taxon>
        <taxon>Peronosporaceae</taxon>
        <taxon>Phytophthora</taxon>
    </lineage>
</organism>
<dbReference type="Proteomes" id="UP000760860">
    <property type="component" value="Unassembled WGS sequence"/>
</dbReference>